<feature type="compositionally biased region" description="Polar residues" evidence="12">
    <location>
        <begin position="307"/>
        <end position="316"/>
    </location>
</feature>
<dbReference type="GO" id="GO:0043495">
    <property type="term" value="F:protein-membrane adaptor activity"/>
    <property type="evidence" value="ECO:0007669"/>
    <property type="project" value="TreeGrafter"/>
</dbReference>
<keyword evidence="9" id="KW-0472">Membrane</keyword>
<reference evidence="13" key="2">
    <citation type="submission" date="2022-10" db="EMBL/GenBank/DDBJ databases">
        <authorList>
            <consortium name="ENA_rothamsted_submissions"/>
            <consortium name="culmorum"/>
            <person name="King R."/>
        </authorList>
    </citation>
    <scope>NUCLEOTIDE SEQUENCE</scope>
</reference>
<evidence type="ECO:0000256" key="9">
    <source>
        <dbReference type="ARBA" id="ARBA00023136"/>
    </source>
</evidence>
<comment type="catalytic activity">
    <reaction evidence="11">
        <text>a 1,2-diacyl-sn-glycero-3-phosphoethanolamine(in) = a 1,2-diacyl-sn-glycero-3-phosphoethanolamine(out)</text>
        <dbReference type="Rhea" id="RHEA:38895"/>
        <dbReference type="ChEBI" id="CHEBI:64612"/>
    </reaction>
</comment>
<feature type="compositionally biased region" description="Basic and acidic residues" evidence="12">
    <location>
        <begin position="888"/>
        <end position="898"/>
    </location>
</feature>
<dbReference type="OrthoDB" id="18982at2759"/>
<evidence type="ECO:0000256" key="7">
    <source>
        <dbReference type="ARBA" id="ARBA00023006"/>
    </source>
</evidence>
<feature type="region of interest" description="Disordered" evidence="12">
    <location>
        <begin position="850"/>
        <end position="869"/>
    </location>
</feature>
<feature type="region of interest" description="Disordered" evidence="12">
    <location>
        <begin position="466"/>
        <end position="492"/>
    </location>
</feature>
<feature type="region of interest" description="Disordered" evidence="12">
    <location>
        <begin position="307"/>
        <end position="329"/>
    </location>
</feature>
<dbReference type="EMBL" id="OU895877">
    <property type="protein sequence ID" value="CAG9800315.1"/>
    <property type="molecule type" value="Genomic_DNA"/>
</dbReference>
<dbReference type="GO" id="GO:0005789">
    <property type="term" value="C:endoplasmic reticulum membrane"/>
    <property type="evidence" value="ECO:0007669"/>
    <property type="project" value="UniProtKB-SubCell"/>
</dbReference>
<evidence type="ECO:0000256" key="6">
    <source>
        <dbReference type="ARBA" id="ARBA00022824"/>
    </source>
</evidence>
<dbReference type="GO" id="GO:0061723">
    <property type="term" value="P:glycophagy"/>
    <property type="evidence" value="ECO:0007669"/>
    <property type="project" value="TreeGrafter"/>
</dbReference>
<keyword evidence="5" id="KW-0813">Transport</keyword>
<evidence type="ECO:0000256" key="8">
    <source>
        <dbReference type="ARBA" id="ARBA00023055"/>
    </source>
</evidence>
<comment type="similarity">
    <text evidence="3">Belongs to the ATG2 family.</text>
</comment>
<evidence type="ECO:0000256" key="5">
    <source>
        <dbReference type="ARBA" id="ARBA00022448"/>
    </source>
</evidence>
<dbReference type="PANTHER" id="PTHR13190">
    <property type="entry name" value="AUTOPHAGY-RELATED 2, ISOFORM A"/>
    <property type="match status" value="1"/>
</dbReference>
<feature type="region of interest" description="Disordered" evidence="12">
    <location>
        <begin position="254"/>
        <end position="290"/>
    </location>
</feature>
<keyword evidence="6" id="KW-0256">Endoplasmic reticulum</keyword>
<feature type="compositionally biased region" description="Low complexity" evidence="12">
    <location>
        <begin position="466"/>
        <end position="482"/>
    </location>
</feature>
<dbReference type="InterPro" id="IPR026849">
    <property type="entry name" value="ATG2"/>
</dbReference>
<comment type="subcellular location">
    <subcellularLocation>
        <location evidence="1">Endoplasmic reticulum membrane</location>
        <topology evidence="1">Peripheral membrane protein</topology>
    </subcellularLocation>
    <subcellularLocation>
        <location evidence="2">Preautophagosomal structure membrane</location>
        <topology evidence="2">Peripheral membrane protein</topology>
    </subcellularLocation>
</comment>
<organism evidence="13 14">
    <name type="scientific">Chironomus riparius</name>
    <dbReference type="NCBI Taxonomy" id="315576"/>
    <lineage>
        <taxon>Eukaryota</taxon>
        <taxon>Metazoa</taxon>
        <taxon>Ecdysozoa</taxon>
        <taxon>Arthropoda</taxon>
        <taxon>Hexapoda</taxon>
        <taxon>Insecta</taxon>
        <taxon>Pterygota</taxon>
        <taxon>Neoptera</taxon>
        <taxon>Endopterygota</taxon>
        <taxon>Diptera</taxon>
        <taxon>Nematocera</taxon>
        <taxon>Chironomoidea</taxon>
        <taxon>Chironomidae</taxon>
        <taxon>Chironominae</taxon>
        <taxon>Chironomus</taxon>
    </lineage>
</organism>
<proteinExistence type="inferred from homology"/>
<feature type="compositionally biased region" description="Acidic residues" evidence="12">
    <location>
        <begin position="271"/>
        <end position="281"/>
    </location>
</feature>
<comment type="catalytic activity">
    <reaction evidence="10">
        <text>a 1,2-diacyl-sn-glycero-3-phospho-L-serine(in) = a 1,2-diacyl-sn-glycero-3-phospho-L-serine(out)</text>
        <dbReference type="Rhea" id="RHEA:38663"/>
        <dbReference type="ChEBI" id="CHEBI:57262"/>
    </reaction>
</comment>
<dbReference type="PANTHER" id="PTHR13190:SF1">
    <property type="entry name" value="AUTOPHAGY-RELATED 2, ISOFORM A"/>
    <property type="match status" value="1"/>
</dbReference>
<keyword evidence="14" id="KW-1185">Reference proteome</keyword>
<reference evidence="13" key="1">
    <citation type="submission" date="2022-01" db="EMBL/GenBank/DDBJ databases">
        <authorList>
            <person name="King R."/>
        </authorList>
    </citation>
    <scope>NUCLEOTIDE SEQUENCE</scope>
</reference>
<evidence type="ECO:0000256" key="2">
    <source>
        <dbReference type="ARBA" id="ARBA00004623"/>
    </source>
</evidence>
<dbReference type="GO" id="GO:0061709">
    <property type="term" value="P:reticulophagy"/>
    <property type="evidence" value="ECO:0007669"/>
    <property type="project" value="TreeGrafter"/>
</dbReference>
<feature type="region of interest" description="Disordered" evidence="12">
    <location>
        <begin position="882"/>
        <end position="902"/>
    </location>
</feature>
<evidence type="ECO:0000256" key="1">
    <source>
        <dbReference type="ARBA" id="ARBA00004406"/>
    </source>
</evidence>
<evidence type="ECO:0000256" key="3">
    <source>
        <dbReference type="ARBA" id="ARBA00009714"/>
    </source>
</evidence>
<dbReference type="GO" id="GO:0000422">
    <property type="term" value="P:autophagy of mitochondrion"/>
    <property type="evidence" value="ECO:0007669"/>
    <property type="project" value="TreeGrafter"/>
</dbReference>
<protein>
    <recommendedName>
        <fullName evidence="4">Autophagy-related protein 2</fullName>
    </recommendedName>
</protein>
<name>A0A9N9RL80_9DIPT</name>
<evidence type="ECO:0000256" key="4">
    <source>
        <dbReference type="ARBA" id="ARBA00018070"/>
    </source>
</evidence>
<evidence type="ECO:0000313" key="13">
    <source>
        <dbReference type="EMBL" id="CAG9800315.1"/>
    </source>
</evidence>
<evidence type="ECO:0000256" key="12">
    <source>
        <dbReference type="SAM" id="MobiDB-lite"/>
    </source>
</evidence>
<dbReference type="GO" id="GO:0006869">
    <property type="term" value="P:lipid transport"/>
    <property type="evidence" value="ECO:0007669"/>
    <property type="project" value="UniProtKB-KW"/>
</dbReference>
<evidence type="ECO:0000313" key="14">
    <source>
        <dbReference type="Proteomes" id="UP001153620"/>
    </source>
</evidence>
<gene>
    <name evidence="13" type="ORF">CHIRRI_LOCUS3263</name>
</gene>
<dbReference type="GO" id="GO:0034045">
    <property type="term" value="C:phagophore assembly site membrane"/>
    <property type="evidence" value="ECO:0007669"/>
    <property type="project" value="UniProtKB-SubCell"/>
</dbReference>
<dbReference type="Proteomes" id="UP001153620">
    <property type="component" value="Chromosome 1"/>
</dbReference>
<sequence>MLWFNLGFSDFIKKRVCKFLLNRYLGQFFQEKLTVDQICLDLYNGKGSVCDVKLCCETINSLFEAQGWDFEIKNGEIGSLAVDVPWNCLMSEDSVVEVNDLYLCLRPHSRTKDDGTTMLESMWSSMSSSMQLAQECLEKNEDVEFEIPPNSNLEGLEKFAQTIDNILIRVKVKLVDTTIRLEYLPTDSTSGVAIIIKIKSLGYQNEARNDAPDKEDSDKSDQKTIVFSTHASHYLTLDDISFYSEEFRIGNKKDATKTKSRHNSTAKSSENNDESGNEENESSSLDPFASAISSFSPDNEMFYSQSALSDGESNNKQNRELDDSDDEEGEEIYRSEMILMGVMNNRQEIRINMKLAENIDGPKVSLEVMFGTLILYFTPRQFHMLLLLCDILLNGEALANNDDDNKKFLKEKLRMREEEMKKHIPSYGGNLLNHPTWSGLQPGEDYDCDLKGIQYNNLRPVSSDSFLSSSSSMSSSMQSSASQTTNQSNRHRRAIERDQNADISHYNIRIAGIYVLLLHDDILIPDSDPNNLFPLNEPTVDKLRCKSEHFFNYTSNFISTCSTSDLNKIGAIFNKACDSNHLRIMLAPIILSGEDRRTEKGNRTKLNLSISRTELKEILDGLTLPILDFSRKDSTSEISKQPEMSIAIEKTFYIMKSSSGRQYIAPRFNMEISLGIETETQFAFDISIFDRIHALFSSPFIYSANSSNNDQDVFSELSPNSQRIVQSKSEIKVLAENLKLILFFPIVDLRPHHDKDRCPYWKRNVRSDFLQIKFKEFKLNSISSIYDIIATEIKFYYSESEKHNPIYFGKASNFENTTNKHYPTKEYPRIIIQIPSDSQIQDMNEEFIREHQDKKDDSDNSDPTSYESIKIKMNLERDSTPFSKKRVCRESDTPHNKGDEDESEILLMPGDKEEMKHFCDNAFKFSKIQVKLDLPIVVVQLKSKHFYEVFYNRIISDILMWESSVPKNKPPEVIVPQKKQPESLMTAGMMDSIYAPFTMCKSHINFESSSSATNSESESENDPVFYSVYERSSKQKSMLKDIYQTDYSNAIALELKIGQGMVTMYAPVRDTQNHVIPGQLGEFVLKTKSTSIFSVNNYHGNSNLGYFCIQSGNLEVYHCGLLPVPIQNSPLRDLTCSLPAWLNATIYPTPRNLIPNDNKVTFDRDMLSLAVQIKSNPEQGLKRVKVSVGIQNATLRYFSSLTEHLWLTQIMDFFDVKEDIVQGYTPYTNLTELHLHLWNSCIDYRPKRYPFRAIANIGTLMISSNIATGSVGCTLRFVAEDGTLSLAPQVLEEKQQDCNKITSLPHTELVCVMELGLFEISLKLSDKVTPLSPKYDLRAAIKDVHLRTCSDSGKALLEFISYLASEGDLYEEIHYDDDQSETSSIMQTNDDELLLKGSENEIPEVTETQQKHVNTLMADAMEESIYIPSQSNIESDEPVDLGAEVFFFPDEDSKKDAKNSNQAGPSYYRKADSYKRRCASEDSISIDSSSYREDEEVFVKRYQPKDEDSGSVNTEMRELLDFERSVMIGMKEPEEDFDPLPQVEMDLGDITKYDLPKQAPETENKKKYSDSDDDFCFVADEERPQYNEIPVLQTDDPIRIVDNHFSAPNGKPDLLKAPSDFPMAVQRYTLCEMSLVWHIYGGRDFDENDRKKEREEREELNRRAFTNYPMSEVYKMGVSYTKGSPSLTLGGSSHSNKLTWKTRGGYCRKHDVLMEINLNKVRFSHELYPTTTEQASRQVLLITEIEIRDKLAISNINKFLYHPTVGFRTRQGNNHMVVIKALHLRPDRALKTQECCLRISLLPIRLNIDQDSLLFMINFFNELSGGSDLNETKSQAVAKVHQPPVMMVEIPDAAQELQARKMVSENLSLLLNDENKGPKETSDTTSEQAQADSSPIFFRQVIFSPDVPIRLDYQGKRVELSHGPLAGLLMGLGQLQCSEIRLKKIYNRQGILGVDRLINFLIQEWLQDIKKRQLPKILGGVGPMYSLVQLFQGIFDLFYLPFEQYQKDGRIVRGIQRGAQSFTARTALAALEITSRIIYLLQITAETAYDMVSPGPSVRRRIMRKGKRKRINPPQDIREGMANAYYIVKDGIGDTAQTIMQMAALEHDQKGYTGAVGAVMRQIPPTVVRPLVLATQASHQVLGGLTSQLIPDARIEAKEKWKDDNDN</sequence>
<accession>A0A9N9RL80</accession>
<evidence type="ECO:0000256" key="10">
    <source>
        <dbReference type="ARBA" id="ARBA00024479"/>
    </source>
</evidence>
<dbReference type="GO" id="GO:0032266">
    <property type="term" value="F:phosphatidylinositol-3-phosphate binding"/>
    <property type="evidence" value="ECO:0007669"/>
    <property type="project" value="TreeGrafter"/>
</dbReference>
<dbReference type="GO" id="GO:0061908">
    <property type="term" value="C:phagophore"/>
    <property type="evidence" value="ECO:0007669"/>
    <property type="project" value="TreeGrafter"/>
</dbReference>
<dbReference type="GO" id="GO:0000045">
    <property type="term" value="P:autophagosome assembly"/>
    <property type="evidence" value="ECO:0007669"/>
    <property type="project" value="TreeGrafter"/>
</dbReference>
<evidence type="ECO:0000256" key="11">
    <source>
        <dbReference type="ARBA" id="ARBA00024615"/>
    </source>
</evidence>
<keyword evidence="8" id="KW-0445">Lipid transport</keyword>
<dbReference type="Pfam" id="PF13329">
    <property type="entry name" value="ATG2_CAD"/>
    <property type="match status" value="2"/>
</dbReference>
<dbReference type="GO" id="GO:0034727">
    <property type="term" value="P:piecemeal microautophagy of the nucleus"/>
    <property type="evidence" value="ECO:0007669"/>
    <property type="project" value="TreeGrafter"/>
</dbReference>
<keyword evidence="7" id="KW-0072">Autophagy</keyword>